<dbReference type="AlphaFoldDB" id="A0A423PDQ9"/>
<dbReference type="EMBL" id="AYKF01000143">
    <property type="protein sequence ID" value="ROO23167.1"/>
    <property type="molecule type" value="Genomic_DNA"/>
</dbReference>
<protein>
    <submittedName>
        <fullName evidence="2">Uncharacterized protein</fullName>
    </submittedName>
</protein>
<comment type="caution">
    <text evidence="2">The sequence shown here is derived from an EMBL/GenBank/DDBJ whole genome shotgun (WGS) entry which is preliminary data.</text>
</comment>
<evidence type="ECO:0000256" key="1">
    <source>
        <dbReference type="SAM" id="MobiDB-lite"/>
    </source>
</evidence>
<evidence type="ECO:0000313" key="2">
    <source>
        <dbReference type="EMBL" id="ROO23167.1"/>
    </source>
</evidence>
<dbReference type="Proteomes" id="UP000285123">
    <property type="component" value="Unassembled WGS sequence"/>
</dbReference>
<accession>A0A423PDQ9</accession>
<feature type="region of interest" description="Disordered" evidence="1">
    <location>
        <begin position="31"/>
        <end position="61"/>
    </location>
</feature>
<name>A0A423PDQ9_9GAMM</name>
<evidence type="ECO:0000313" key="3">
    <source>
        <dbReference type="Proteomes" id="UP000285123"/>
    </source>
</evidence>
<gene>
    <name evidence="2" type="ORF">SAHL_17125</name>
</gene>
<dbReference type="RefSeq" id="WP_123592602.1">
    <property type="nucleotide sequence ID" value="NZ_AYKF01000143.1"/>
</dbReference>
<proteinExistence type="predicted"/>
<reference evidence="2 3" key="1">
    <citation type="submission" date="2013-10" db="EMBL/GenBank/DDBJ databases">
        <title>Salinisphaera halophila YIM 95161 Genome Sequencing.</title>
        <authorList>
            <person name="Lai Q."/>
            <person name="Li C."/>
            <person name="Shao Z."/>
        </authorList>
    </citation>
    <scope>NUCLEOTIDE SEQUENCE [LARGE SCALE GENOMIC DNA]</scope>
    <source>
        <strain evidence="2 3">YIM 95161</strain>
    </source>
</reference>
<feature type="compositionally biased region" description="Low complexity" evidence="1">
    <location>
        <begin position="32"/>
        <end position="45"/>
    </location>
</feature>
<organism evidence="2 3">
    <name type="scientific">Salinisphaera orenii YIM 95161</name>
    <dbReference type="NCBI Taxonomy" id="1051139"/>
    <lineage>
        <taxon>Bacteria</taxon>
        <taxon>Pseudomonadati</taxon>
        <taxon>Pseudomonadota</taxon>
        <taxon>Gammaproteobacteria</taxon>
        <taxon>Salinisphaerales</taxon>
        <taxon>Salinisphaeraceae</taxon>
        <taxon>Salinisphaera</taxon>
    </lineage>
</organism>
<sequence>MLHIIQPIMIMQGRVNSSGTAPMATTQFQLNTSPTAAAATPPTSTLRGSSQRRAGGAESDDEVDASELQLFIIDTLGNCLIKAQYVV</sequence>